<evidence type="ECO:0008006" key="4">
    <source>
        <dbReference type="Google" id="ProtNLM"/>
    </source>
</evidence>
<feature type="region of interest" description="Disordered" evidence="1">
    <location>
        <begin position="434"/>
        <end position="460"/>
    </location>
</feature>
<proteinExistence type="predicted"/>
<sequence>MGTGHNLLPNYQPGHEEVRREATLVTVNLAKDVRRAANLVRKALRRRRDRADTLALLSERGELPSGRFRIAVYFADDRVNAYQLRQWYAPLALVSRKWPVLVIARTAGGARVVMEETDLEVAYAPKIVDIERVVAEQSIQLVFYVNQNTRNFQMMRYGQMWHVFINHGESDKMYMSTNQFKTYDYSLIAGEAARSRLGKALWNFDLDAKTIQIGRPQTDHFIGAVPYPKDDRITVLYAPTWEGDRPAAAYGSIVSHGVPLVRALLASPRHRVVYRPHPRSGAVDPGYGEANQQIIRMIAEENKATPSAHHFFDNGRELGWQILDADVAISDVSAMVYDRLAVGRPLFVTRPVSQEADVDISGYLSQCEWLEASEATDILCRVDVLLTDEVAQDRLATWSHHHFGDTTPGAPTARFHAAIERMLSDWDEWKLRSGQGVEPAAPTRMSHGSEDFDADSLSAL</sequence>
<dbReference type="EMBL" id="VFPN01000002">
    <property type="protein sequence ID" value="TQM63091.1"/>
    <property type="molecule type" value="Genomic_DNA"/>
</dbReference>
<reference evidence="2 3" key="1">
    <citation type="submission" date="2019-06" db="EMBL/GenBank/DDBJ databases">
        <title>Sequencing the genomes of 1000 actinobacteria strains.</title>
        <authorList>
            <person name="Klenk H.-P."/>
        </authorList>
    </citation>
    <scope>NUCLEOTIDE SEQUENCE [LARGE SCALE GENOMIC DNA]</scope>
    <source>
        <strain evidence="2 3">DSM 18031</strain>
    </source>
</reference>
<dbReference type="Gene3D" id="3.40.50.12580">
    <property type="match status" value="1"/>
</dbReference>
<accession>A0A543HXP5</accession>
<dbReference type="InterPro" id="IPR043148">
    <property type="entry name" value="TagF_C"/>
</dbReference>
<name>A0A543HXP5_9MICO</name>
<protein>
    <recommendedName>
        <fullName evidence="4">CDP-glycerol:poly(Glycerophosphate) glycerophosphotransferase</fullName>
    </recommendedName>
</protein>
<dbReference type="Proteomes" id="UP000318331">
    <property type="component" value="Unassembled WGS sequence"/>
</dbReference>
<evidence type="ECO:0000313" key="3">
    <source>
        <dbReference type="Proteomes" id="UP000318331"/>
    </source>
</evidence>
<gene>
    <name evidence="2" type="ORF">FB466_1340</name>
</gene>
<organism evidence="2 3">
    <name type="scientific">Klugiella xanthotipulae</name>
    <dbReference type="NCBI Taxonomy" id="244735"/>
    <lineage>
        <taxon>Bacteria</taxon>
        <taxon>Bacillati</taxon>
        <taxon>Actinomycetota</taxon>
        <taxon>Actinomycetes</taxon>
        <taxon>Micrococcales</taxon>
        <taxon>Microbacteriaceae</taxon>
        <taxon>Klugiella</taxon>
    </lineage>
</organism>
<evidence type="ECO:0000256" key="1">
    <source>
        <dbReference type="SAM" id="MobiDB-lite"/>
    </source>
</evidence>
<keyword evidence="3" id="KW-1185">Reference proteome</keyword>
<evidence type="ECO:0000313" key="2">
    <source>
        <dbReference type="EMBL" id="TQM63091.1"/>
    </source>
</evidence>
<dbReference type="AlphaFoldDB" id="A0A543HXP5"/>
<comment type="caution">
    <text evidence="2">The sequence shown here is derived from an EMBL/GenBank/DDBJ whole genome shotgun (WGS) entry which is preliminary data.</text>
</comment>